<dbReference type="InterPro" id="IPR034242">
    <property type="entry name" value="MauL"/>
</dbReference>
<protein>
    <recommendedName>
        <fullName evidence="3">Methylamine utilization protein</fullName>
    </recommendedName>
</protein>
<name>A0A2X2EN27_PSELU</name>
<organism evidence="1 2">
    <name type="scientific">Pseudomonas luteola</name>
    <dbReference type="NCBI Taxonomy" id="47886"/>
    <lineage>
        <taxon>Bacteria</taxon>
        <taxon>Pseudomonadati</taxon>
        <taxon>Pseudomonadota</taxon>
        <taxon>Gammaproteobacteria</taxon>
        <taxon>Pseudomonadales</taxon>
        <taxon>Pseudomonadaceae</taxon>
        <taxon>Pseudomonas</taxon>
    </lineage>
</organism>
<proteinExistence type="predicted"/>
<sequence length="225" mass="24470">MSSSMMRIARWLTGGLMALSVPVWATQVHIAVIEGQDNPLADAVVTLSGGTNPAVLQPAVMGQRERRYVPHVLAAHTGTQVSFPNSDNVRHQVYSFSPAKRFDLPLYHGIPADPVTFDRPGVIVLGCNIYDWMVGYIVITDDPWFAVSNEKGEITFDLPPGKYHVSLWHPFAKARQLPHGGDLIVSATAGTARYAIEITPDNEPSEPAPNALEQAFRSAADDAAK</sequence>
<evidence type="ECO:0008006" key="3">
    <source>
        <dbReference type="Google" id="ProtNLM"/>
    </source>
</evidence>
<dbReference type="Gene3D" id="2.60.40.420">
    <property type="entry name" value="Cupredoxins - blue copper proteins"/>
    <property type="match status" value="1"/>
</dbReference>
<dbReference type="SUPFAM" id="SSF49503">
    <property type="entry name" value="Cupredoxins"/>
    <property type="match status" value="1"/>
</dbReference>
<dbReference type="Proteomes" id="UP000250443">
    <property type="component" value="Unassembled WGS sequence"/>
</dbReference>
<evidence type="ECO:0000313" key="1">
    <source>
        <dbReference type="EMBL" id="SPZ09699.1"/>
    </source>
</evidence>
<reference evidence="1 2" key="1">
    <citation type="submission" date="2018-06" db="EMBL/GenBank/DDBJ databases">
        <authorList>
            <consortium name="Pathogen Informatics"/>
            <person name="Doyle S."/>
        </authorList>
    </citation>
    <scope>NUCLEOTIDE SEQUENCE [LARGE SCALE GENOMIC DNA]</scope>
    <source>
        <strain evidence="1 2">NCTC11842</strain>
    </source>
</reference>
<dbReference type="SUPFAM" id="SSF117074">
    <property type="entry name" value="Hypothetical protein PA1324"/>
    <property type="match status" value="1"/>
</dbReference>
<accession>A0A2X2EN27</accession>
<gene>
    <name evidence="1" type="ORF">NCTC11842_03276</name>
</gene>
<dbReference type="EMBL" id="UAUF01000013">
    <property type="protein sequence ID" value="SPZ09699.1"/>
    <property type="molecule type" value="Genomic_DNA"/>
</dbReference>
<evidence type="ECO:0000313" key="2">
    <source>
        <dbReference type="Proteomes" id="UP000250443"/>
    </source>
</evidence>
<dbReference type="RefSeq" id="WP_010797649.1">
    <property type="nucleotide sequence ID" value="NZ_CP069262.1"/>
</dbReference>
<dbReference type="InterPro" id="IPR008972">
    <property type="entry name" value="Cupredoxin"/>
</dbReference>
<dbReference type="AlphaFoldDB" id="A0A2X2EN27"/>
<dbReference type="CDD" id="cd04221">
    <property type="entry name" value="MauL"/>
    <property type="match status" value="1"/>
</dbReference>